<evidence type="ECO:0000313" key="3">
    <source>
        <dbReference type="Proteomes" id="UP000652761"/>
    </source>
</evidence>
<feature type="region of interest" description="Disordered" evidence="1">
    <location>
        <begin position="47"/>
        <end position="68"/>
    </location>
</feature>
<dbReference type="Proteomes" id="UP000652761">
    <property type="component" value="Unassembled WGS sequence"/>
</dbReference>
<accession>A0A843TJJ3</accession>
<protein>
    <submittedName>
        <fullName evidence="2">Uncharacterized protein</fullName>
    </submittedName>
</protein>
<evidence type="ECO:0000313" key="2">
    <source>
        <dbReference type="EMBL" id="MQL71928.1"/>
    </source>
</evidence>
<sequence length="68" mass="7266">MTCQVLHLKTIIRHHSVPAQALVPTTHGASSAASASSSVADTVVGSWDQSSGSLWRPRCHGEKDRAWT</sequence>
<reference evidence="2" key="1">
    <citation type="submission" date="2017-07" db="EMBL/GenBank/DDBJ databases">
        <title>Taro Niue Genome Assembly and Annotation.</title>
        <authorList>
            <person name="Atibalentja N."/>
            <person name="Keating K."/>
            <person name="Fields C.J."/>
        </authorList>
    </citation>
    <scope>NUCLEOTIDE SEQUENCE</scope>
    <source>
        <strain evidence="2">Niue_2</strain>
        <tissue evidence="2">Leaf</tissue>
    </source>
</reference>
<name>A0A843TJJ3_COLES</name>
<comment type="caution">
    <text evidence="2">The sequence shown here is derived from an EMBL/GenBank/DDBJ whole genome shotgun (WGS) entry which is preliminary data.</text>
</comment>
<keyword evidence="3" id="KW-1185">Reference proteome</keyword>
<dbReference type="EMBL" id="NMUH01000113">
    <property type="protein sequence ID" value="MQL71928.1"/>
    <property type="molecule type" value="Genomic_DNA"/>
</dbReference>
<gene>
    <name evidence="2" type="ORF">Taro_004236</name>
</gene>
<dbReference type="AlphaFoldDB" id="A0A843TJJ3"/>
<feature type="compositionally biased region" description="Basic and acidic residues" evidence="1">
    <location>
        <begin position="59"/>
        <end position="68"/>
    </location>
</feature>
<proteinExistence type="predicted"/>
<organism evidence="2 3">
    <name type="scientific">Colocasia esculenta</name>
    <name type="common">Wild taro</name>
    <name type="synonym">Arum esculentum</name>
    <dbReference type="NCBI Taxonomy" id="4460"/>
    <lineage>
        <taxon>Eukaryota</taxon>
        <taxon>Viridiplantae</taxon>
        <taxon>Streptophyta</taxon>
        <taxon>Embryophyta</taxon>
        <taxon>Tracheophyta</taxon>
        <taxon>Spermatophyta</taxon>
        <taxon>Magnoliopsida</taxon>
        <taxon>Liliopsida</taxon>
        <taxon>Araceae</taxon>
        <taxon>Aroideae</taxon>
        <taxon>Colocasieae</taxon>
        <taxon>Colocasia</taxon>
    </lineage>
</organism>
<evidence type="ECO:0000256" key="1">
    <source>
        <dbReference type="SAM" id="MobiDB-lite"/>
    </source>
</evidence>